<evidence type="ECO:0000256" key="1">
    <source>
        <dbReference type="SAM" id="MobiDB-lite"/>
    </source>
</evidence>
<name>A0A9N8E8L5_9STRA</name>
<dbReference type="InterPro" id="IPR002562">
    <property type="entry name" value="3'-5'_exonuclease_dom"/>
</dbReference>
<comment type="caution">
    <text evidence="3">The sequence shown here is derived from an EMBL/GenBank/DDBJ whole genome shotgun (WGS) entry which is preliminary data.</text>
</comment>
<dbReference type="SUPFAM" id="SSF53098">
    <property type="entry name" value="Ribonuclease H-like"/>
    <property type="match status" value="1"/>
</dbReference>
<dbReference type="Proteomes" id="UP001153069">
    <property type="component" value="Unassembled WGS sequence"/>
</dbReference>
<keyword evidence="3" id="KW-0269">Exonuclease</keyword>
<dbReference type="PANTHER" id="PTHR47765:SF2">
    <property type="entry name" value="EXONUCLEASE MUT-7 HOMOLOG"/>
    <property type="match status" value="1"/>
</dbReference>
<dbReference type="InterPro" id="IPR052408">
    <property type="entry name" value="Exonuclease_MUT-7-like"/>
</dbReference>
<protein>
    <submittedName>
        <fullName evidence="3">Exonuclease mut-7</fullName>
    </submittedName>
</protein>
<dbReference type="InterPro" id="IPR036397">
    <property type="entry name" value="RNaseH_sf"/>
</dbReference>
<dbReference type="PANTHER" id="PTHR47765">
    <property type="entry name" value="3'-5' EXONUCLEASE DOMAIN-CONTAINING PROTEIN"/>
    <property type="match status" value="1"/>
</dbReference>
<dbReference type="OrthoDB" id="10261556at2759"/>
<feature type="region of interest" description="Disordered" evidence="1">
    <location>
        <begin position="198"/>
        <end position="228"/>
    </location>
</feature>
<sequence length="925" mass="102099">MTEMVDADYNKGTPIVSSQLDFGGDDAQQNRQRRATFDRLQRIVESLTELEDNKVSLIWHSDREVNHSGVLPINSLLFQATGVDPDDPLTIVAIVPSSTKVNIPKLEAYLEQDNHDERIPNQRVSCSLVPAEQVEAECGFPPQSVPPLGHVPHTIRIIVDASLHHNPDTILLGGGGCPKIGLLVAAEILLKLEGTELASTTNLSSPPETSTTDDEEDETILQQPSTPPVRFPISPVVKPFFPLPPPTLEQVEDVLSNPDRPNPLQPIPFTFVGRINGIRRMARRLVFCDMAPPDYVGTGTKLDTLDLPWKSAIDQEDMAAQLIAGKTFCKNRGDGAEALRSLRVGQLILVEGKTNVGNRESLQHWKDKRSLDIVVFDYRVLEEAPPKEFLRRRGGSRSIQQQLPLLDQRQKANGQQSSAVPPNPEDCLQLLDVLTKINGDSPVQLVDSKESVMDFQQNLEHLSSIRTNGDNSPIMTGIDCEWKPNFMLTSPAEHQPVLLLQISLHDLQKVYLFDLQALLRPCLKPSETANELEQVTSDALTQLFGSSGFLKVGFQVSNDLQQLAGSYPHIPAFQTFHAVLEVGSVAKVALQLGKVAKARQHTNSLSRLTECLLGKPINKQEQISDWSIRPLTESQQCYAAMDAAVTPVLLEKSLALAEVSWLGKFQLGRHSGDSAFARTVSSVRFVFLENDNPAAVRKLNAKKIVSNQWIVSQSWVTGRDEPALPSAPETGNGPYVDLDGTYRVPAISLAVQNATVAHSLAGRLMGGSKDKCLAAMLSENNPAFPRGAKLEYHQRSGYVEFDDCVVLFVNSPLRPGDAPRRRGQRYPNQWLEQGKFLTWFLRYNEWQDGTSQLGQKLSGGKLATSVLFVRMDKGGFLCCGRCRVNQPLVEEGQENGGLAELKLELLDRDKLQSLGYFADMALSPC</sequence>
<dbReference type="SUPFAM" id="SSF55826">
    <property type="entry name" value="YbaK/ProRS associated domain"/>
    <property type="match status" value="1"/>
</dbReference>
<dbReference type="EMBL" id="CAICTM010000740">
    <property type="protein sequence ID" value="CAB9515829.1"/>
    <property type="molecule type" value="Genomic_DNA"/>
</dbReference>
<dbReference type="Gene3D" id="3.30.420.10">
    <property type="entry name" value="Ribonuclease H-like superfamily/Ribonuclease H"/>
    <property type="match status" value="1"/>
</dbReference>
<dbReference type="GO" id="GO:0003676">
    <property type="term" value="F:nucleic acid binding"/>
    <property type="evidence" value="ECO:0007669"/>
    <property type="project" value="InterPro"/>
</dbReference>
<dbReference type="InterPro" id="IPR036754">
    <property type="entry name" value="YbaK/aa-tRNA-synt-asso_dom_sf"/>
</dbReference>
<dbReference type="InterPro" id="IPR012337">
    <property type="entry name" value="RNaseH-like_sf"/>
</dbReference>
<proteinExistence type="predicted"/>
<dbReference type="GO" id="GO:0002161">
    <property type="term" value="F:aminoacyl-tRNA deacylase activity"/>
    <property type="evidence" value="ECO:0007669"/>
    <property type="project" value="InterPro"/>
</dbReference>
<dbReference type="Gene3D" id="3.90.960.10">
    <property type="entry name" value="YbaK/aminoacyl-tRNA synthetase-associated domain"/>
    <property type="match status" value="1"/>
</dbReference>
<dbReference type="AlphaFoldDB" id="A0A9N8E8L5"/>
<reference evidence="3" key="1">
    <citation type="submission" date="2020-06" db="EMBL/GenBank/DDBJ databases">
        <authorList>
            <consortium name="Plant Systems Biology data submission"/>
        </authorList>
    </citation>
    <scope>NUCLEOTIDE SEQUENCE</scope>
    <source>
        <strain evidence="3">D6</strain>
    </source>
</reference>
<keyword evidence="4" id="KW-1185">Reference proteome</keyword>
<accession>A0A9N8E8L5</accession>
<evidence type="ECO:0000259" key="2">
    <source>
        <dbReference type="Pfam" id="PF01612"/>
    </source>
</evidence>
<evidence type="ECO:0000313" key="3">
    <source>
        <dbReference type="EMBL" id="CAB9515829.1"/>
    </source>
</evidence>
<keyword evidence="3" id="KW-0540">Nuclease</keyword>
<evidence type="ECO:0000313" key="4">
    <source>
        <dbReference type="Proteomes" id="UP001153069"/>
    </source>
</evidence>
<gene>
    <name evidence="3" type="ORF">SEMRO_741_G195730.1</name>
</gene>
<dbReference type="GO" id="GO:0008408">
    <property type="term" value="F:3'-5' exonuclease activity"/>
    <property type="evidence" value="ECO:0007669"/>
    <property type="project" value="InterPro"/>
</dbReference>
<feature type="domain" description="3'-5' exonuclease" evidence="2">
    <location>
        <begin position="477"/>
        <end position="648"/>
    </location>
</feature>
<dbReference type="Pfam" id="PF01612">
    <property type="entry name" value="DNA_pol_A_exo1"/>
    <property type="match status" value="1"/>
</dbReference>
<organism evidence="3 4">
    <name type="scientific">Seminavis robusta</name>
    <dbReference type="NCBI Taxonomy" id="568900"/>
    <lineage>
        <taxon>Eukaryota</taxon>
        <taxon>Sar</taxon>
        <taxon>Stramenopiles</taxon>
        <taxon>Ochrophyta</taxon>
        <taxon>Bacillariophyta</taxon>
        <taxon>Bacillariophyceae</taxon>
        <taxon>Bacillariophycidae</taxon>
        <taxon>Naviculales</taxon>
        <taxon>Naviculaceae</taxon>
        <taxon>Seminavis</taxon>
    </lineage>
</organism>
<keyword evidence="3" id="KW-0378">Hydrolase</keyword>